<accession>A0A7L6N2F2</accession>
<dbReference type="Pfam" id="PF26305">
    <property type="entry name" value="CD_NTase_C"/>
    <property type="match status" value="1"/>
</dbReference>
<keyword evidence="2" id="KW-0548">Nucleotidyltransferase</keyword>
<dbReference type="Proteomes" id="UP000512167">
    <property type="component" value="Chromosome"/>
</dbReference>
<reference evidence="6 7" key="1">
    <citation type="submission" date="2020-04" db="EMBL/GenBank/DDBJ databases">
        <authorList>
            <person name="Zheng R.K."/>
            <person name="Sun C.M."/>
        </authorList>
    </citation>
    <scope>NUCLEOTIDE SEQUENCE [LARGE SCALE GENOMIC DNA]</scope>
    <source>
        <strain evidence="7">zrk29</strain>
    </source>
</reference>
<evidence type="ECO:0000256" key="4">
    <source>
        <dbReference type="ARBA" id="ARBA00023118"/>
    </source>
</evidence>
<keyword evidence="7" id="KW-1185">Reference proteome</keyword>
<evidence type="ECO:0000256" key="1">
    <source>
        <dbReference type="ARBA" id="ARBA00022679"/>
    </source>
</evidence>
<gene>
    <name evidence="6" type="ORF">HF295_00400</name>
</gene>
<keyword evidence="1 6" id="KW-0808">Transferase</keyword>
<dbReference type="CDD" id="cd05400">
    <property type="entry name" value="NT_2-5OAS_ClassI-CCAase"/>
    <property type="match status" value="1"/>
</dbReference>
<protein>
    <submittedName>
        <fullName evidence="6">Nucleotidyltransferase</fullName>
    </submittedName>
</protein>
<name>A0A7L6N2F2_9MOLU</name>
<dbReference type="InterPro" id="IPR006116">
    <property type="entry name" value="NT_2-5OAS_ClassI-CCAase"/>
</dbReference>
<evidence type="ECO:0000313" key="6">
    <source>
        <dbReference type="EMBL" id="QLY39398.1"/>
    </source>
</evidence>
<evidence type="ECO:0000259" key="5">
    <source>
        <dbReference type="Pfam" id="PF26305"/>
    </source>
</evidence>
<dbReference type="EMBL" id="CP051151">
    <property type="protein sequence ID" value="QLY39398.1"/>
    <property type="molecule type" value="Genomic_DNA"/>
</dbReference>
<keyword evidence="4" id="KW-0051">Antiviral defense</keyword>
<dbReference type="GO" id="GO:0051607">
    <property type="term" value="P:defense response to virus"/>
    <property type="evidence" value="ECO:0007669"/>
    <property type="project" value="UniProtKB-KW"/>
</dbReference>
<dbReference type="InterPro" id="IPR058909">
    <property type="entry name" value="CD_NTase_C"/>
</dbReference>
<feature type="domain" description="cGAS/DncV-like nucleotidyltransferase C-terminal helical" evidence="5">
    <location>
        <begin position="180"/>
        <end position="295"/>
    </location>
</feature>
<keyword evidence="3" id="KW-0547">Nucleotide-binding</keyword>
<dbReference type="InterPro" id="IPR043519">
    <property type="entry name" value="NT_sf"/>
</dbReference>
<evidence type="ECO:0000256" key="2">
    <source>
        <dbReference type="ARBA" id="ARBA00022695"/>
    </source>
</evidence>
<evidence type="ECO:0000256" key="3">
    <source>
        <dbReference type="ARBA" id="ARBA00022741"/>
    </source>
</evidence>
<dbReference type="GO" id="GO:0016779">
    <property type="term" value="F:nucleotidyltransferase activity"/>
    <property type="evidence" value="ECO:0007669"/>
    <property type="project" value="InterPro"/>
</dbReference>
<organism evidence="6 7">
    <name type="scientific">Hujiaoplasma nucleasis</name>
    <dbReference type="NCBI Taxonomy" id="2725268"/>
    <lineage>
        <taxon>Bacteria</taxon>
        <taxon>Bacillati</taxon>
        <taxon>Mycoplasmatota</taxon>
        <taxon>Mollicutes</taxon>
        <taxon>Candidatus Izemoplasmatales</taxon>
        <taxon>Hujiaoplasmataceae</taxon>
        <taxon>Hujiaoplasma</taxon>
    </lineage>
</organism>
<dbReference type="SUPFAM" id="SSF81301">
    <property type="entry name" value="Nucleotidyltransferase"/>
    <property type="match status" value="1"/>
</dbReference>
<evidence type="ECO:0000313" key="7">
    <source>
        <dbReference type="Proteomes" id="UP000512167"/>
    </source>
</evidence>
<dbReference type="KEGG" id="tbk:HF295_00400"/>
<dbReference type="AlphaFoldDB" id="A0A7L6N2F2"/>
<proteinExistence type="predicted"/>
<dbReference type="RefSeq" id="WP_312031865.1">
    <property type="nucleotide sequence ID" value="NZ_CP051151.1"/>
</dbReference>
<sequence>MRSRSEWESIFGNWSRGPQKTETDRIENTKRAIQDAIRNDDKLKSRNISVFVQGSYKNTVNVKKDSDIDIGVLCMDTFYYDFQDENLREYQQSRITPATYDYSTFKNEVETALVNKFGRSAVTRGNKAFDIKATSARVEADVVAFFEHRRYYARDQYYSGVQMYTDNGNKVINWPEQHYNNGVDKNSKTYRRYKRSVRILKKLKNAMENDNYIDQDRISGFFIECLVWNVPNNYFNYDSHYDRIKAIITYLYNETKKEEIINDWGEVSDLKYVFRGKNRGIADANYFVLKAWRYVGYTND</sequence>